<feature type="transmembrane region" description="Helical" evidence="1">
    <location>
        <begin position="15"/>
        <end position="35"/>
    </location>
</feature>
<evidence type="ECO:0000256" key="1">
    <source>
        <dbReference type="SAM" id="Phobius"/>
    </source>
</evidence>
<name>A0A934R655_9BACT</name>
<evidence type="ECO:0000313" key="3">
    <source>
        <dbReference type="EMBL" id="MBK1817931.1"/>
    </source>
</evidence>
<keyword evidence="1" id="KW-1133">Transmembrane helix</keyword>
<reference evidence="3" key="1">
    <citation type="submission" date="2021-01" db="EMBL/GenBank/DDBJ databases">
        <title>Modified the classification status of verrucomicrobia.</title>
        <authorList>
            <person name="Feng X."/>
        </authorList>
    </citation>
    <scope>NUCLEOTIDE SEQUENCE</scope>
    <source>
        <strain evidence="3">JCM 18052</strain>
    </source>
</reference>
<organism evidence="3 4">
    <name type="scientific">Luteolibacter yonseiensis</name>
    <dbReference type="NCBI Taxonomy" id="1144680"/>
    <lineage>
        <taxon>Bacteria</taxon>
        <taxon>Pseudomonadati</taxon>
        <taxon>Verrucomicrobiota</taxon>
        <taxon>Verrucomicrobiia</taxon>
        <taxon>Verrucomicrobiales</taxon>
        <taxon>Verrucomicrobiaceae</taxon>
        <taxon>Luteolibacter</taxon>
    </lineage>
</organism>
<feature type="transmembrane region" description="Helical" evidence="1">
    <location>
        <begin position="41"/>
        <end position="58"/>
    </location>
</feature>
<keyword evidence="1" id="KW-0472">Membrane</keyword>
<protein>
    <submittedName>
        <fullName evidence="3">PH domain-containing protein</fullName>
    </submittedName>
</protein>
<dbReference type="Proteomes" id="UP000600139">
    <property type="component" value="Unassembled WGS sequence"/>
</dbReference>
<sequence length="169" mass="19232">MNEEKSFWKGSPSQWLNLWPFAGALFVAACIIIGALLSGPFLPIVLIALVLPAAYVLWRYLLVRSQVFEVTTERLRITSGIINQTIDEIELYRVKDSLMIRPWWMRLTGLASIVLETSDRSTPHLTIPAVHGGVELREMLRKNVEIQRDRKRVRETDFDEVGGDDSGHS</sequence>
<evidence type="ECO:0000259" key="2">
    <source>
        <dbReference type="Pfam" id="PF03703"/>
    </source>
</evidence>
<dbReference type="InterPro" id="IPR005182">
    <property type="entry name" value="YdbS-like_PH"/>
</dbReference>
<dbReference type="Pfam" id="PF03703">
    <property type="entry name" value="bPH_2"/>
    <property type="match status" value="1"/>
</dbReference>
<proteinExistence type="predicted"/>
<dbReference type="EMBL" id="JAENIK010000012">
    <property type="protein sequence ID" value="MBK1817931.1"/>
    <property type="molecule type" value="Genomic_DNA"/>
</dbReference>
<feature type="domain" description="YdbS-like PH" evidence="2">
    <location>
        <begin position="64"/>
        <end position="128"/>
    </location>
</feature>
<evidence type="ECO:0000313" key="4">
    <source>
        <dbReference type="Proteomes" id="UP000600139"/>
    </source>
</evidence>
<dbReference type="AlphaFoldDB" id="A0A934R655"/>
<comment type="caution">
    <text evidence="3">The sequence shown here is derived from an EMBL/GenBank/DDBJ whole genome shotgun (WGS) entry which is preliminary data.</text>
</comment>
<dbReference type="PROSITE" id="PS51257">
    <property type="entry name" value="PROKAR_LIPOPROTEIN"/>
    <property type="match status" value="1"/>
</dbReference>
<gene>
    <name evidence="3" type="ORF">JIN84_20080</name>
</gene>
<keyword evidence="1" id="KW-0812">Transmembrane</keyword>
<keyword evidence="4" id="KW-1185">Reference proteome</keyword>
<dbReference type="RefSeq" id="WP_200352856.1">
    <property type="nucleotide sequence ID" value="NZ_BAABHZ010000001.1"/>
</dbReference>
<accession>A0A934R655</accession>